<dbReference type="EMBL" id="CP101751">
    <property type="protein sequence ID" value="UUC45562.1"/>
    <property type="molecule type" value="Genomic_DNA"/>
</dbReference>
<evidence type="ECO:0000313" key="1">
    <source>
        <dbReference type="EMBL" id="UUC45562.1"/>
    </source>
</evidence>
<proteinExistence type="predicted"/>
<organism evidence="1 2">
    <name type="scientific">Flavobacterium cerinum</name>
    <dbReference type="NCBI Taxonomy" id="2502784"/>
    <lineage>
        <taxon>Bacteria</taxon>
        <taxon>Pseudomonadati</taxon>
        <taxon>Bacteroidota</taxon>
        <taxon>Flavobacteriia</taxon>
        <taxon>Flavobacteriales</taxon>
        <taxon>Flavobacteriaceae</taxon>
        <taxon>Flavobacterium</taxon>
    </lineage>
</organism>
<keyword evidence="2" id="KW-1185">Reference proteome</keyword>
<reference evidence="1" key="1">
    <citation type="submission" date="2022-07" db="EMBL/GenBank/DDBJ databases">
        <title>Isolation, identification, and degradation of a PFOSA degrading strain from sewage treatment plant.</title>
        <authorList>
            <person name="Zhang L."/>
            <person name="Huo Y."/>
        </authorList>
    </citation>
    <scope>NUCLEOTIDE SEQUENCE</scope>
    <source>
        <strain evidence="1">C1</strain>
    </source>
</reference>
<name>A0ABY5ITS0_9FLAO</name>
<sequence>MAFASKEDSRIRMVALTINGMDNIVWYSPIRGNKKSDDVIINGMLYRFQARPEIKYVNKIQFYNNIGNNELIREYQIR</sequence>
<accession>A0ABY5ITS0</accession>
<gene>
    <name evidence="1" type="ORF">NOX80_18320</name>
</gene>
<dbReference type="RefSeq" id="WP_256551255.1">
    <property type="nucleotide sequence ID" value="NZ_CP101751.1"/>
</dbReference>
<dbReference type="Proteomes" id="UP001059844">
    <property type="component" value="Chromosome"/>
</dbReference>
<protein>
    <submittedName>
        <fullName evidence="1">Uncharacterized protein</fullName>
    </submittedName>
</protein>
<evidence type="ECO:0000313" key="2">
    <source>
        <dbReference type="Proteomes" id="UP001059844"/>
    </source>
</evidence>